<accession>A0A177D4Y0</accession>
<evidence type="ECO:0000313" key="2">
    <source>
        <dbReference type="EMBL" id="OAG14714.1"/>
    </source>
</evidence>
<dbReference type="AlphaFoldDB" id="A0A177D4Y0"/>
<dbReference type="VEuPathDB" id="FungiDB:CC77DRAFT_1099775"/>
<name>A0A177D4Y0_ALTAL</name>
<dbReference type="Pfam" id="PF14420">
    <property type="entry name" value="Clr5"/>
    <property type="match status" value="1"/>
</dbReference>
<evidence type="ECO:0000313" key="3">
    <source>
        <dbReference type="Proteomes" id="UP000077248"/>
    </source>
</evidence>
<sequence>MPMTPPLNMPQNNLGTIHDPSEASVIALAKDVGTAEPLHVTQIQWEENKAEIKRIYLDKDRSSSETMKHMESLGFVASSKLYKEKLKEWNFLKNLSGETAYWLLNHAQERKLAGKGTHYKFAPAEITYVTPSAYAASPFDASSATPATPSDMNKENGREEELWYPRFTYDGNSKSYYDDLVSKAGQLLRLGQHTEALENYLDALAGYRNLLSPTNDLVTSLVYKVAQLYMHLQDTKIADRILESATEAHVREHGLWDERKVQHISQLIKMLQGWARQNEALPLVLNLLQRQKHESYSNLPSSSSTISANFDTAEIRRHLAMAEMIASVMDETTKAGLVAIAQRCEAQPLDFPQQTLDVWVALIRTYKDAGDVHHVQDALSRAAVSFRTLNDLEDEAWTIPLFSSLPSLMEVFIGYGKHEFVDGVLLAVEERAEYTLYNGPDSMIDLFLRMGMLYQREDMWEEVDHYFQYAQAASANASGRMNTWTTTIEDARRQQHYEPKLLSVRRV</sequence>
<dbReference type="Proteomes" id="UP000077248">
    <property type="component" value="Unassembled WGS sequence"/>
</dbReference>
<dbReference type="GeneID" id="29115616"/>
<protein>
    <recommendedName>
        <fullName evidence="1">Clr5 domain-containing protein</fullName>
    </recommendedName>
</protein>
<organism evidence="2 3">
    <name type="scientific">Alternaria alternata</name>
    <name type="common">Alternaria rot fungus</name>
    <name type="synonym">Torula alternata</name>
    <dbReference type="NCBI Taxonomy" id="5599"/>
    <lineage>
        <taxon>Eukaryota</taxon>
        <taxon>Fungi</taxon>
        <taxon>Dikarya</taxon>
        <taxon>Ascomycota</taxon>
        <taxon>Pezizomycotina</taxon>
        <taxon>Dothideomycetes</taxon>
        <taxon>Pleosporomycetidae</taxon>
        <taxon>Pleosporales</taxon>
        <taxon>Pleosporineae</taxon>
        <taxon>Pleosporaceae</taxon>
        <taxon>Alternaria</taxon>
        <taxon>Alternaria sect. Alternaria</taxon>
        <taxon>Alternaria alternata complex</taxon>
    </lineage>
</organism>
<reference evidence="2 3" key="1">
    <citation type="submission" date="2016-05" db="EMBL/GenBank/DDBJ databases">
        <title>Comparative analysis of secretome profiles of manganese(II)-oxidizing ascomycete fungi.</title>
        <authorList>
            <consortium name="DOE Joint Genome Institute"/>
            <person name="Zeiner C.A."/>
            <person name="Purvine S.O."/>
            <person name="Zink E.M."/>
            <person name="Wu S."/>
            <person name="Pasa-Tolic L."/>
            <person name="Chaput D.L."/>
            <person name="Haridas S."/>
            <person name="Grigoriev I.V."/>
            <person name="Santelli C.M."/>
            <person name="Hansel C.M."/>
        </authorList>
    </citation>
    <scope>NUCLEOTIDE SEQUENCE [LARGE SCALE GENOMIC DNA]</scope>
    <source>
        <strain evidence="2 3">SRC1lrK2f</strain>
    </source>
</reference>
<keyword evidence="3" id="KW-1185">Reference proteome</keyword>
<feature type="domain" description="Clr5" evidence="1">
    <location>
        <begin position="43"/>
        <end position="93"/>
    </location>
</feature>
<dbReference type="InterPro" id="IPR025676">
    <property type="entry name" value="Clr5_dom"/>
</dbReference>
<dbReference type="EMBL" id="KV441498">
    <property type="protein sequence ID" value="OAG14714.1"/>
    <property type="molecule type" value="Genomic_DNA"/>
</dbReference>
<dbReference type="SUPFAM" id="SSF48452">
    <property type="entry name" value="TPR-like"/>
    <property type="match status" value="1"/>
</dbReference>
<proteinExistence type="predicted"/>
<gene>
    <name evidence="2" type="ORF">CC77DRAFT_1099775</name>
</gene>
<evidence type="ECO:0000259" key="1">
    <source>
        <dbReference type="Pfam" id="PF14420"/>
    </source>
</evidence>
<dbReference type="Gene3D" id="1.25.40.10">
    <property type="entry name" value="Tetratricopeptide repeat domain"/>
    <property type="match status" value="1"/>
</dbReference>
<dbReference type="KEGG" id="aalt:CC77DRAFT_1099775"/>
<dbReference type="InterPro" id="IPR011990">
    <property type="entry name" value="TPR-like_helical_dom_sf"/>
</dbReference>
<dbReference type="STRING" id="5599.A0A177D4Y0"/>
<dbReference type="RefSeq" id="XP_018380135.1">
    <property type="nucleotide sequence ID" value="XM_018530022.1"/>
</dbReference>